<dbReference type="InterPro" id="IPR028082">
    <property type="entry name" value="Peripla_BP_I"/>
</dbReference>
<dbReference type="Proteomes" id="UP000244924">
    <property type="component" value="Unassembled WGS sequence"/>
</dbReference>
<organism evidence="7 8">
    <name type="scientific">Albidovulum aquaemixtae</name>
    <dbReference type="NCBI Taxonomy" id="1542388"/>
    <lineage>
        <taxon>Bacteria</taxon>
        <taxon>Pseudomonadati</taxon>
        <taxon>Pseudomonadota</taxon>
        <taxon>Alphaproteobacteria</taxon>
        <taxon>Rhodobacterales</taxon>
        <taxon>Paracoccaceae</taxon>
        <taxon>Albidovulum</taxon>
    </lineage>
</organism>
<reference evidence="7 8" key="1">
    <citation type="submission" date="2018-03" db="EMBL/GenBank/DDBJ databases">
        <authorList>
            <person name="Keele B.F."/>
        </authorList>
    </citation>
    <scope>NUCLEOTIDE SEQUENCE [LARGE SCALE GENOMIC DNA]</scope>
    <source>
        <strain evidence="7 8">CECT 8626</strain>
    </source>
</reference>
<name>A0A2R8B2L9_9RHOB</name>
<evidence type="ECO:0000256" key="4">
    <source>
        <dbReference type="ARBA" id="ARBA00022970"/>
    </source>
</evidence>
<dbReference type="InterPro" id="IPR000709">
    <property type="entry name" value="Leu_Ile_Val-bd"/>
</dbReference>
<dbReference type="InterPro" id="IPR028081">
    <property type="entry name" value="Leu-bd"/>
</dbReference>
<accession>A0A2R8B2L9</accession>
<comment type="similarity">
    <text evidence="1">Belongs to the leucine-binding protein family.</text>
</comment>
<dbReference type="PANTHER" id="PTHR47235">
    <property type="entry name" value="BLR6548 PROTEIN"/>
    <property type="match status" value="1"/>
</dbReference>
<dbReference type="AlphaFoldDB" id="A0A2R8B2L9"/>
<dbReference type="SUPFAM" id="SSF53822">
    <property type="entry name" value="Periplasmic binding protein-like I"/>
    <property type="match status" value="1"/>
</dbReference>
<dbReference type="RefSeq" id="WP_108851366.1">
    <property type="nucleotide sequence ID" value="NZ_OMOQ01000001.1"/>
</dbReference>
<protein>
    <submittedName>
        <fullName evidence="7">Leucine-specific-binding protein</fullName>
    </submittedName>
</protein>
<dbReference type="OrthoDB" id="9147078at2"/>
<feature type="domain" description="Leucine-binding protein" evidence="6">
    <location>
        <begin position="36"/>
        <end position="389"/>
    </location>
</feature>
<dbReference type="EMBL" id="OMOQ01000001">
    <property type="protein sequence ID" value="SPH16871.1"/>
    <property type="molecule type" value="Genomic_DNA"/>
</dbReference>
<dbReference type="GO" id="GO:0006865">
    <property type="term" value="P:amino acid transport"/>
    <property type="evidence" value="ECO:0007669"/>
    <property type="project" value="UniProtKB-KW"/>
</dbReference>
<proteinExistence type="inferred from homology"/>
<dbReference type="Gene3D" id="3.40.50.2300">
    <property type="match status" value="2"/>
</dbReference>
<evidence type="ECO:0000256" key="5">
    <source>
        <dbReference type="SAM" id="SignalP"/>
    </source>
</evidence>
<evidence type="ECO:0000256" key="1">
    <source>
        <dbReference type="ARBA" id="ARBA00010062"/>
    </source>
</evidence>
<gene>
    <name evidence="7" type="primary">livK</name>
    <name evidence="7" type="ORF">DEA8626_00385</name>
</gene>
<dbReference type="PRINTS" id="PR00337">
    <property type="entry name" value="LEUILEVALBP"/>
</dbReference>
<feature type="chain" id="PRO_5015338333" evidence="5">
    <location>
        <begin position="28"/>
        <end position="409"/>
    </location>
</feature>
<dbReference type="PANTHER" id="PTHR47235:SF1">
    <property type="entry name" value="BLR6548 PROTEIN"/>
    <property type="match status" value="1"/>
</dbReference>
<keyword evidence="8" id="KW-1185">Reference proteome</keyword>
<sequence>MQMNFKSRSAFFGATIAASAAMTGAWALDTGVTDSTIRIGTIGPFTGPAASYSMVNKTDEAYMDMLNAEGGVCGRQIELVAYDDAYSPPKTLAAAKKLVEEDGVFLIYSTIGTATNSAIREYLNEQEVPHIFVSSGASKWGHRKEFPWTMGFHPPYTSEAKIYAKYILDTYPDGRIGILFQDDEFGKDFVNGLRAGLGEKADEMIVSEQPYVTSDPDVDAQIANFKESGADIVLYAAIPKFAGQAISNAQEIEWKPTQFVVGVGRTAVLRLEPAAVEAAKGMITAHFTKVAQDPKWSDDEGMQKWNAFMDEYYPEGDKGHSATIVGYGVSQALEHVLKAACDNLTRAGVMEAVSSMQNVELDVLLPGITLNTSETDSYPIEQMQLMRFDGERWELFGEVIDAWPLAMKN</sequence>
<evidence type="ECO:0000259" key="6">
    <source>
        <dbReference type="Pfam" id="PF13458"/>
    </source>
</evidence>
<keyword evidence="3 5" id="KW-0732">Signal</keyword>
<dbReference type="Pfam" id="PF13458">
    <property type="entry name" value="Peripla_BP_6"/>
    <property type="match status" value="1"/>
</dbReference>
<evidence type="ECO:0000256" key="2">
    <source>
        <dbReference type="ARBA" id="ARBA00022448"/>
    </source>
</evidence>
<dbReference type="CDD" id="cd06343">
    <property type="entry name" value="PBP1_ABC_ligand_binding-like"/>
    <property type="match status" value="1"/>
</dbReference>
<feature type="signal peptide" evidence="5">
    <location>
        <begin position="1"/>
        <end position="27"/>
    </location>
</feature>
<keyword evidence="4" id="KW-0029">Amino-acid transport</keyword>
<evidence type="ECO:0000313" key="8">
    <source>
        <dbReference type="Proteomes" id="UP000244924"/>
    </source>
</evidence>
<evidence type="ECO:0000313" key="7">
    <source>
        <dbReference type="EMBL" id="SPH16871.1"/>
    </source>
</evidence>
<evidence type="ECO:0000256" key="3">
    <source>
        <dbReference type="ARBA" id="ARBA00022729"/>
    </source>
</evidence>
<keyword evidence="2" id="KW-0813">Transport</keyword>